<dbReference type="Proteomes" id="UP001197093">
    <property type="component" value="Unassembled WGS sequence"/>
</dbReference>
<accession>A0AAD4I4X5</accession>
<dbReference type="AlphaFoldDB" id="A0AAD4I4X5"/>
<protein>
    <submittedName>
        <fullName evidence="1">Uncharacterized protein</fullName>
    </submittedName>
</protein>
<gene>
    <name evidence="1" type="ORF">NEMBOFW57_003694</name>
</gene>
<reference evidence="1" key="1">
    <citation type="submission" date="2023-02" db="EMBL/GenBank/DDBJ databases">
        <authorList>
            <person name="Palmer J.M."/>
        </authorList>
    </citation>
    <scope>NUCLEOTIDE SEQUENCE</scope>
    <source>
        <strain evidence="1">FW57</strain>
    </source>
</reference>
<dbReference type="EMBL" id="JAHCVI010000001">
    <property type="protein sequence ID" value="KAG7293640.1"/>
    <property type="molecule type" value="Genomic_DNA"/>
</dbReference>
<comment type="caution">
    <text evidence="1">The sequence shown here is derived from an EMBL/GenBank/DDBJ whole genome shotgun (WGS) entry which is preliminary data.</text>
</comment>
<evidence type="ECO:0000313" key="1">
    <source>
        <dbReference type="EMBL" id="KAG7293640.1"/>
    </source>
</evidence>
<name>A0AAD4I4X5_9PEZI</name>
<proteinExistence type="predicted"/>
<keyword evidence="2" id="KW-1185">Reference proteome</keyword>
<organism evidence="1 2">
    <name type="scientific">Staphylotrichum longicolle</name>
    <dbReference type="NCBI Taxonomy" id="669026"/>
    <lineage>
        <taxon>Eukaryota</taxon>
        <taxon>Fungi</taxon>
        <taxon>Dikarya</taxon>
        <taxon>Ascomycota</taxon>
        <taxon>Pezizomycotina</taxon>
        <taxon>Sordariomycetes</taxon>
        <taxon>Sordariomycetidae</taxon>
        <taxon>Sordariales</taxon>
        <taxon>Chaetomiaceae</taxon>
        <taxon>Staphylotrichum</taxon>
    </lineage>
</organism>
<sequence length="89" mass="9702">MVMCRCGKDSAAGPGFIEKTERCDRCDRSSGYRRCGTCTRGPGDIVLKCCGHCSPAGKIKCQPCNGSGYRKIKEGSVLLNNTRREQPEL</sequence>
<evidence type="ECO:0000313" key="2">
    <source>
        <dbReference type="Proteomes" id="UP001197093"/>
    </source>
</evidence>